<dbReference type="Proteomes" id="UP000006028">
    <property type="component" value="Unassembled WGS sequence"/>
</dbReference>
<dbReference type="STRING" id="748224.HMPREF9436_00513"/>
<organism evidence="1 2">
    <name type="scientific">Faecalibacterium cf. prausnitzii KLE1255</name>
    <dbReference type="NCBI Taxonomy" id="748224"/>
    <lineage>
        <taxon>Bacteria</taxon>
        <taxon>Bacillati</taxon>
        <taxon>Bacillota</taxon>
        <taxon>Clostridia</taxon>
        <taxon>Eubacteriales</taxon>
        <taxon>Oscillospiraceae</taxon>
        <taxon>Faecalibacterium</taxon>
    </lineage>
</organism>
<reference evidence="1 2" key="1">
    <citation type="submission" date="2010-08" db="EMBL/GenBank/DDBJ databases">
        <authorList>
            <person name="Weinstock G."/>
            <person name="Sodergren E."/>
            <person name="Clifton S."/>
            <person name="Fulton L."/>
            <person name="Fulton B."/>
            <person name="Courtney L."/>
            <person name="Fronick C."/>
            <person name="Harrison M."/>
            <person name="Strong C."/>
            <person name="Farmer C."/>
            <person name="Delahaunty K."/>
            <person name="Markovic C."/>
            <person name="Hall O."/>
            <person name="Minx P."/>
            <person name="Tomlinson C."/>
            <person name="Mitreva M."/>
            <person name="Hou S."/>
            <person name="Chen J."/>
            <person name="Wollam A."/>
            <person name="Pepin K.H."/>
            <person name="Johnson M."/>
            <person name="Bhonagiri V."/>
            <person name="Zhang X."/>
            <person name="Suruliraj S."/>
            <person name="Warren W."/>
            <person name="Chinwalla A."/>
            <person name="Mardis E.R."/>
            <person name="Wilson R.K."/>
        </authorList>
    </citation>
    <scope>NUCLEOTIDE SEQUENCE [LARGE SCALE GENOMIC DNA]</scope>
    <source>
        <strain evidence="1 2">KLE1255</strain>
    </source>
</reference>
<dbReference type="HOGENOM" id="CLU_2806109_0_0_9"/>
<sequence>MKNHFAIQKAFIAVASSVFVYTKTILRCKMLVGKSQTLELHPMDAGYAFFAKRSFSTPQECAAITEL</sequence>
<name>E2ZFT0_9FIRM</name>
<dbReference type="EMBL" id="AECU01000034">
    <property type="protein sequence ID" value="EFQ07962.1"/>
    <property type="molecule type" value="Genomic_DNA"/>
</dbReference>
<evidence type="ECO:0000313" key="1">
    <source>
        <dbReference type="EMBL" id="EFQ07962.1"/>
    </source>
</evidence>
<dbReference type="AlphaFoldDB" id="E2ZFT0"/>
<gene>
    <name evidence="1" type="ORF">HMPREF9436_00513</name>
</gene>
<protein>
    <submittedName>
        <fullName evidence="1">Uncharacterized protein</fullName>
    </submittedName>
</protein>
<comment type="caution">
    <text evidence="1">The sequence shown here is derived from an EMBL/GenBank/DDBJ whole genome shotgun (WGS) entry which is preliminary data.</text>
</comment>
<accession>E2ZFT0</accession>
<dbReference type="BioCyc" id="FCF748224-HMP:GTSS-3172-MONOMER"/>
<evidence type="ECO:0000313" key="2">
    <source>
        <dbReference type="Proteomes" id="UP000006028"/>
    </source>
</evidence>
<proteinExistence type="predicted"/>